<dbReference type="KEGG" id="chya:V22_40460"/>
<dbReference type="Gene3D" id="3.40.50.410">
    <property type="entry name" value="von Willebrand factor, type A domain"/>
    <property type="match status" value="1"/>
</dbReference>
<dbReference type="SUPFAM" id="SSF53300">
    <property type="entry name" value="vWA-like"/>
    <property type="match status" value="1"/>
</dbReference>
<dbReference type="Proteomes" id="UP000319976">
    <property type="component" value="Chromosome"/>
</dbReference>
<accession>A0A517TEI5</accession>
<evidence type="ECO:0000313" key="2">
    <source>
        <dbReference type="EMBL" id="QDT66775.1"/>
    </source>
</evidence>
<dbReference type="InterPro" id="IPR002881">
    <property type="entry name" value="DUF58"/>
</dbReference>
<dbReference type="OrthoDB" id="9780819at2"/>
<dbReference type="AlphaFoldDB" id="A0A517TEI5"/>
<gene>
    <name evidence="2" type="ORF">V22_40460</name>
</gene>
<name>A0A517TEI5_9PLAN</name>
<dbReference type="InterPro" id="IPR036465">
    <property type="entry name" value="vWFA_dom_sf"/>
</dbReference>
<proteinExistence type="predicted"/>
<keyword evidence="3" id="KW-1185">Reference proteome</keyword>
<sequence>MSHLAEAISANDIGKFANLQVLAKQVVEGFCSGLHKSPHKGFSVEFKEHRQYVPGDEIRSIDWKLFGKTDRLYIREYEDETNLRCTVLLDSSGSMAYSGSRSEGQSKHDYAVRLAACLGYIMLQQQDSVGLVTFDKKVRRYIPPRAQPKHLKAIVAELQSQSPKHETELADVFHEMVGKLHRRGLLIIISDLFGDVDQLLKALAHLRHANHEILIFQIFDPDELDFPFRQWTQFDSLEVSNVRHLVDPSQIRQAYIKKLKEYREQLIKGCHRHRISLVPMTTDQPYADSLAAYLAYRRKSG</sequence>
<evidence type="ECO:0000259" key="1">
    <source>
        <dbReference type="SMART" id="SM00327"/>
    </source>
</evidence>
<dbReference type="InterPro" id="IPR002035">
    <property type="entry name" value="VWF_A"/>
</dbReference>
<dbReference type="SMART" id="SM00327">
    <property type="entry name" value="VWA"/>
    <property type="match status" value="1"/>
</dbReference>
<protein>
    <recommendedName>
        <fullName evidence="1">VWFA domain-containing protein</fullName>
    </recommendedName>
</protein>
<organism evidence="2 3">
    <name type="scientific">Calycomorphotria hydatis</name>
    <dbReference type="NCBI Taxonomy" id="2528027"/>
    <lineage>
        <taxon>Bacteria</taxon>
        <taxon>Pseudomonadati</taxon>
        <taxon>Planctomycetota</taxon>
        <taxon>Planctomycetia</taxon>
        <taxon>Planctomycetales</taxon>
        <taxon>Planctomycetaceae</taxon>
        <taxon>Calycomorphotria</taxon>
    </lineage>
</organism>
<dbReference type="PANTHER" id="PTHR33608">
    <property type="entry name" value="BLL2464 PROTEIN"/>
    <property type="match status" value="1"/>
</dbReference>
<feature type="domain" description="VWFA" evidence="1">
    <location>
        <begin position="82"/>
        <end position="260"/>
    </location>
</feature>
<dbReference type="EMBL" id="CP036316">
    <property type="protein sequence ID" value="QDT66775.1"/>
    <property type="molecule type" value="Genomic_DNA"/>
</dbReference>
<reference evidence="2 3" key="1">
    <citation type="submission" date="2019-02" db="EMBL/GenBank/DDBJ databases">
        <title>Deep-cultivation of Planctomycetes and their phenomic and genomic characterization uncovers novel biology.</title>
        <authorList>
            <person name="Wiegand S."/>
            <person name="Jogler M."/>
            <person name="Boedeker C."/>
            <person name="Pinto D."/>
            <person name="Vollmers J."/>
            <person name="Rivas-Marin E."/>
            <person name="Kohn T."/>
            <person name="Peeters S.H."/>
            <person name="Heuer A."/>
            <person name="Rast P."/>
            <person name="Oberbeckmann S."/>
            <person name="Bunk B."/>
            <person name="Jeske O."/>
            <person name="Meyerdierks A."/>
            <person name="Storesund J.E."/>
            <person name="Kallscheuer N."/>
            <person name="Luecker S."/>
            <person name="Lage O.M."/>
            <person name="Pohl T."/>
            <person name="Merkel B.J."/>
            <person name="Hornburger P."/>
            <person name="Mueller R.-W."/>
            <person name="Bruemmer F."/>
            <person name="Labrenz M."/>
            <person name="Spormann A.M."/>
            <person name="Op den Camp H."/>
            <person name="Overmann J."/>
            <person name="Amann R."/>
            <person name="Jetten M.S.M."/>
            <person name="Mascher T."/>
            <person name="Medema M.H."/>
            <person name="Devos D.P."/>
            <person name="Kaster A.-K."/>
            <person name="Ovreas L."/>
            <person name="Rohde M."/>
            <person name="Galperin M.Y."/>
            <person name="Jogler C."/>
        </authorList>
    </citation>
    <scope>NUCLEOTIDE SEQUENCE [LARGE SCALE GENOMIC DNA]</scope>
    <source>
        <strain evidence="2 3">V22</strain>
    </source>
</reference>
<dbReference type="RefSeq" id="WP_145266179.1">
    <property type="nucleotide sequence ID" value="NZ_CP036316.1"/>
</dbReference>
<dbReference type="PANTHER" id="PTHR33608:SF7">
    <property type="entry name" value="DUF58 DOMAIN-CONTAINING PROTEIN"/>
    <property type="match status" value="1"/>
</dbReference>
<dbReference type="Pfam" id="PF01882">
    <property type="entry name" value="DUF58"/>
    <property type="match status" value="1"/>
</dbReference>
<evidence type="ECO:0000313" key="3">
    <source>
        <dbReference type="Proteomes" id="UP000319976"/>
    </source>
</evidence>